<dbReference type="Pfam" id="PF22640">
    <property type="entry name" value="ManC_GMP_beta-helix"/>
    <property type="match status" value="1"/>
</dbReference>
<accession>A0A952FHY7</accession>
<evidence type="ECO:0000259" key="11">
    <source>
        <dbReference type="Pfam" id="PF22640"/>
    </source>
</evidence>
<evidence type="ECO:0000256" key="4">
    <source>
        <dbReference type="ARBA" id="ARBA00022695"/>
    </source>
</evidence>
<keyword evidence="3 12" id="KW-0808">Transferase</keyword>
<dbReference type="FunFam" id="3.90.550.10:FF:000046">
    <property type="entry name" value="Mannose-1-phosphate guanylyltransferase (GDP)"/>
    <property type="match status" value="1"/>
</dbReference>
<dbReference type="GO" id="GO:0004475">
    <property type="term" value="F:mannose-1-phosphate guanylyltransferase (GTP) activity"/>
    <property type="evidence" value="ECO:0007669"/>
    <property type="project" value="UniProtKB-EC"/>
</dbReference>
<evidence type="ECO:0000256" key="6">
    <source>
        <dbReference type="ARBA" id="ARBA00023134"/>
    </source>
</evidence>
<dbReference type="InterPro" id="IPR049577">
    <property type="entry name" value="GMPP_N"/>
</dbReference>
<evidence type="ECO:0000313" key="12">
    <source>
        <dbReference type="EMBL" id="MBW8725293.1"/>
    </source>
</evidence>
<dbReference type="NCBIfam" id="TIGR01479">
    <property type="entry name" value="GMP_PMI"/>
    <property type="match status" value="1"/>
</dbReference>
<dbReference type="Pfam" id="PF00483">
    <property type="entry name" value="NTP_transferase"/>
    <property type="match status" value="1"/>
</dbReference>
<dbReference type="InterPro" id="IPR054566">
    <property type="entry name" value="ManC/GMP-like_b-helix"/>
</dbReference>
<evidence type="ECO:0000256" key="1">
    <source>
        <dbReference type="ARBA" id="ARBA00006115"/>
    </source>
</evidence>
<feature type="domain" description="Nucleotidyl transferase" evidence="9">
    <location>
        <begin position="10"/>
        <end position="292"/>
    </location>
</feature>
<dbReference type="PANTHER" id="PTHR46390:SF1">
    <property type="entry name" value="MANNOSE-1-PHOSPHATE GUANYLYLTRANSFERASE"/>
    <property type="match status" value="1"/>
</dbReference>
<evidence type="ECO:0000256" key="3">
    <source>
        <dbReference type="ARBA" id="ARBA00022679"/>
    </source>
</evidence>
<keyword evidence="12" id="KW-0413">Isomerase</keyword>
<dbReference type="InterPro" id="IPR029044">
    <property type="entry name" value="Nucleotide-diphossugar_trans"/>
</dbReference>
<keyword evidence="6" id="KW-0342">GTP-binding</keyword>
<dbReference type="SUPFAM" id="SSF51182">
    <property type="entry name" value="RmlC-like cupins"/>
    <property type="match status" value="1"/>
</dbReference>
<dbReference type="AlphaFoldDB" id="A0A952FHY7"/>
<comment type="similarity">
    <text evidence="1 8">Belongs to the mannose-6-phosphate isomerase type 2 family.</text>
</comment>
<dbReference type="EMBL" id="JAEKLZ010000166">
    <property type="protein sequence ID" value="MBW8725293.1"/>
    <property type="molecule type" value="Genomic_DNA"/>
</dbReference>
<name>A0A952FHY7_9PROT</name>
<sequence length="479" mass="51711">MSRMDQAVVPVVLSGGSGTRLWPLSRAGYPKQFLPLVSDSTMIQETVARVGEADGFAPPVFICADDHRFIVAEQMRQIGVAPDAIILEPSARNTAPAVAVAARFLADRDPETLMLVLPADHHIADPKGFRAAIAMAAPAARAGHLMTFGMQPTAPETGFGYILPGDDIPDAPGARTVARFVEKPPRETAERFLAEGRHLWNAGIFLFTAGQYLAECGRHAPAVLAAADAALKAASRDLTFLRLDPAAFVQAPSISIDHAVMEKTDRAGIVPASIGWTDVGSWSSLWEVGDRDADGNLTQGDALTLSSRNCLVRSDGILTAVIGLDDAIVIATDDAVLVAAKDRVQDVKAITDALKKAKRPEAVIHRQVYRPWGTVKSLHAGDRFQVKRVLIHPGQAVALQRHYHRSEHWVVLSGTARVTMEGQSRILRENEAVYLPNGTDHKLENPGRIDLELIEVRTGPYLGEDDVVRLEAADALLFG</sequence>
<dbReference type="InterPro" id="IPR001538">
    <property type="entry name" value="Man6P_isomerase-2_C"/>
</dbReference>
<dbReference type="GO" id="GO:0000271">
    <property type="term" value="P:polysaccharide biosynthetic process"/>
    <property type="evidence" value="ECO:0007669"/>
    <property type="project" value="InterPro"/>
</dbReference>
<dbReference type="PANTHER" id="PTHR46390">
    <property type="entry name" value="MANNOSE-1-PHOSPHATE GUANYLYLTRANSFERASE"/>
    <property type="match status" value="1"/>
</dbReference>
<reference evidence="12" key="1">
    <citation type="submission" date="2020-06" db="EMBL/GenBank/DDBJ databases">
        <title>Stable isotope informed genome-resolved metagenomics uncovers potential trophic interactions in rhizosphere soil.</title>
        <authorList>
            <person name="Starr E.P."/>
            <person name="Shi S."/>
            <person name="Blazewicz S.J."/>
            <person name="Koch B.J."/>
            <person name="Probst A.J."/>
            <person name="Hungate B.A."/>
            <person name="Pett-Ridge J."/>
            <person name="Firestone M.K."/>
            <person name="Banfield J.F."/>
        </authorList>
    </citation>
    <scope>NUCLEOTIDE SEQUENCE</scope>
    <source>
        <strain evidence="12">YM_69_17</strain>
    </source>
</reference>
<dbReference type="Gene3D" id="2.60.120.10">
    <property type="entry name" value="Jelly Rolls"/>
    <property type="match status" value="1"/>
</dbReference>
<keyword evidence="4 12" id="KW-0548">Nucleotidyltransferase</keyword>
<feature type="domain" description="Mannose-6-phosphate isomerase type II C-terminal" evidence="10">
    <location>
        <begin position="359"/>
        <end position="471"/>
    </location>
</feature>
<dbReference type="InterPro" id="IPR005835">
    <property type="entry name" value="NTP_transferase_dom"/>
</dbReference>
<comment type="catalytic activity">
    <reaction evidence="7">
        <text>alpha-D-mannose 1-phosphate + GTP + H(+) = GDP-alpha-D-mannose + diphosphate</text>
        <dbReference type="Rhea" id="RHEA:15229"/>
        <dbReference type="ChEBI" id="CHEBI:15378"/>
        <dbReference type="ChEBI" id="CHEBI:33019"/>
        <dbReference type="ChEBI" id="CHEBI:37565"/>
        <dbReference type="ChEBI" id="CHEBI:57527"/>
        <dbReference type="ChEBI" id="CHEBI:58409"/>
        <dbReference type="EC" id="2.7.7.13"/>
    </reaction>
</comment>
<evidence type="ECO:0000256" key="2">
    <source>
        <dbReference type="ARBA" id="ARBA00012387"/>
    </source>
</evidence>
<protein>
    <recommendedName>
        <fullName evidence="2">mannose-1-phosphate guanylyltransferase</fullName>
        <ecNumber evidence="2">2.7.7.13</ecNumber>
    </recommendedName>
</protein>
<dbReference type="InterPro" id="IPR014710">
    <property type="entry name" value="RmlC-like_jellyroll"/>
</dbReference>
<dbReference type="InterPro" id="IPR011051">
    <property type="entry name" value="RmlC_Cupin_sf"/>
</dbReference>
<dbReference type="SUPFAM" id="SSF53448">
    <property type="entry name" value="Nucleotide-diphospho-sugar transferases"/>
    <property type="match status" value="1"/>
</dbReference>
<proteinExistence type="inferred from homology"/>
<evidence type="ECO:0000259" key="10">
    <source>
        <dbReference type="Pfam" id="PF01050"/>
    </source>
</evidence>
<dbReference type="EC" id="2.7.7.13" evidence="2"/>
<dbReference type="Pfam" id="PF01050">
    <property type="entry name" value="MannoseP_isomer"/>
    <property type="match status" value="1"/>
</dbReference>
<dbReference type="CDD" id="cd02509">
    <property type="entry name" value="GDP-M1P_Guanylyltransferase"/>
    <property type="match status" value="1"/>
</dbReference>
<feature type="domain" description="MannoseP isomerase/GMP-like beta-helix" evidence="11">
    <location>
        <begin position="302"/>
        <end position="353"/>
    </location>
</feature>
<dbReference type="CDD" id="cd02213">
    <property type="entry name" value="cupin_PMI_typeII_C"/>
    <property type="match status" value="1"/>
</dbReference>
<evidence type="ECO:0000256" key="5">
    <source>
        <dbReference type="ARBA" id="ARBA00022741"/>
    </source>
</evidence>
<evidence type="ECO:0000259" key="9">
    <source>
        <dbReference type="Pfam" id="PF00483"/>
    </source>
</evidence>
<comment type="caution">
    <text evidence="12">The sequence shown here is derived from an EMBL/GenBank/DDBJ whole genome shotgun (WGS) entry which is preliminary data.</text>
</comment>
<evidence type="ECO:0000313" key="13">
    <source>
        <dbReference type="Proteomes" id="UP000700706"/>
    </source>
</evidence>
<evidence type="ECO:0000256" key="7">
    <source>
        <dbReference type="ARBA" id="ARBA00047343"/>
    </source>
</evidence>
<evidence type="ECO:0000256" key="8">
    <source>
        <dbReference type="RuleBase" id="RU004190"/>
    </source>
</evidence>
<dbReference type="GO" id="GO:0016853">
    <property type="term" value="F:isomerase activity"/>
    <property type="evidence" value="ECO:0007669"/>
    <property type="project" value="UniProtKB-KW"/>
</dbReference>
<dbReference type="Gene3D" id="3.90.550.10">
    <property type="entry name" value="Spore Coat Polysaccharide Biosynthesis Protein SpsA, Chain A"/>
    <property type="match status" value="1"/>
</dbReference>
<dbReference type="Proteomes" id="UP000700706">
    <property type="component" value="Unassembled WGS sequence"/>
</dbReference>
<dbReference type="GO" id="GO:0009298">
    <property type="term" value="P:GDP-mannose biosynthetic process"/>
    <property type="evidence" value="ECO:0007669"/>
    <property type="project" value="TreeGrafter"/>
</dbReference>
<keyword evidence="5" id="KW-0547">Nucleotide-binding</keyword>
<organism evidence="12 13">
    <name type="scientific">Inquilinus limosus</name>
    <dbReference type="NCBI Taxonomy" id="171674"/>
    <lineage>
        <taxon>Bacteria</taxon>
        <taxon>Pseudomonadati</taxon>
        <taxon>Pseudomonadota</taxon>
        <taxon>Alphaproteobacteria</taxon>
        <taxon>Rhodospirillales</taxon>
        <taxon>Rhodospirillaceae</taxon>
        <taxon>Inquilinus</taxon>
    </lineage>
</organism>
<gene>
    <name evidence="12" type="ORF">JF625_09095</name>
</gene>
<dbReference type="GO" id="GO:0005525">
    <property type="term" value="F:GTP binding"/>
    <property type="evidence" value="ECO:0007669"/>
    <property type="project" value="UniProtKB-KW"/>
</dbReference>
<dbReference type="InterPro" id="IPR006375">
    <property type="entry name" value="Man1P_GuaTrfase/Man6P_Isoase"/>
</dbReference>
<dbReference type="FunFam" id="2.60.120.10:FF:000032">
    <property type="entry name" value="Mannose-1-phosphate guanylyltransferase/mannose-6-phosphate isomerase"/>
    <property type="match status" value="1"/>
</dbReference>
<dbReference type="InterPro" id="IPR051161">
    <property type="entry name" value="Mannose-6P_isomerase_type2"/>
</dbReference>